<keyword evidence="9" id="KW-1185">Reference proteome</keyword>
<evidence type="ECO:0000256" key="3">
    <source>
        <dbReference type="ARBA" id="ARBA00023306"/>
    </source>
</evidence>
<evidence type="ECO:0000313" key="8">
    <source>
        <dbReference type="EMBL" id="WFD48955.1"/>
    </source>
</evidence>
<comment type="function">
    <text evidence="4">May play a role in the regulation of cytokinesis.</text>
</comment>
<keyword evidence="3" id="KW-0131">Cell cycle</keyword>
<feature type="region of interest" description="Disordered" evidence="6">
    <location>
        <begin position="433"/>
        <end position="489"/>
    </location>
</feature>
<organism evidence="8 9">
    <name type="scientific">Malassezia furfur</name>
    <name type="common">Pityriasis versicolor infection agent</name>
    <name type="synonym">Pityrosporum furfur</name>
    <dbReference type="NCBI Taxonomy" id="55194"/>
    <lineage>
        <taxon>Eukaryota</taxon>
        <taxon>Fungi</taxon>
        <taxon>Dikarya</taxon>
        <taxon>Basidiomycota</taxon>
        <taxon>Ustilaginomycotina</taxon>
        <taxon>Malasseziomycetes</taxon>
        <taxon>Malasseziales</taxon>
        <taxon>Malasseziaceae</taxon>
        <taxon>Malassezia</taxon>
    </lineage>
</organism>
<comment type="similarity">
    <text evidence="1">Belongs to the ataxin-10 family.</text>
</comment>
<dbReference type="InterPro" id="IPR019156">
    <property type="entry name" value="Ataxin-10_domain"/>
</dbReference>
<accession>A0ABY8ETN1</accession>
<evidence type="ECO:0000256" key="5">
    <source>
        <dbReference type="ARBA" id="ARBA00044801"/>
    </source>
</evidence>
<dbReference type="InterPro" id="IPR051374">
    <property type="entry name" value="Ataxin-10/CTR86_families"/>
</dbReference>
<evidence type="ECO:0000256" key="2">
    <source>
        <dbReference type="ARBA" id="ARBA00022618"/>
    </source>
</evidence>
<name>A0ABY8ETN1_MALFU</name>
<evidence type="ECO:0000259" key="7">
    <source>
        <dbReference type="Pfam" id="PF09759"/>
    </source>
</evidence>
<gene>
    <name evidence="8" type="ORF">GLX27_003628</name>
</gene>
<dbReference type="EMBL" id="CP046236">
    <property type="protein sequence ID" value="WFD48955.1"/>
    <property type="molecule type" value="Genomic_DNA"/>
</dbReference>
<reference evidence="8 9" key="1">
    <citation type="journal article" date="2020" name="Elife">
        <title>Loss of centromere function drives karyotype evolution in closely related Malassezia species.</title>
        <authorList>
            <person name="Sankaranarayanan S.R."/>
            <person name="Ianiri G."/>
            <person name="Coelho M.A."/>
            <person name="Reza M.H."/>
            <person name="Thimmappa B.C."/>
            <person name="Ganguly P."/>
            <person name="Vadnala R.N."/>
            <person name="Sun S."/>
            <person name="Siddharthan R."/>
            <person name="Tellgren-Roth C."/>
            <person name="Dawson T.L."/>
            <person name="Heitman J."/>
            <person name="Sanyal K."/>
        </authorList>
    </citation>
    <scope>NUCLEOTIDE SEQUENCE [LARGE SCALE GENOMIC DNA]</scope>
    <source>
        <strain evidence="8">CBS14141</strain>
    </source>
</reference>
<dbReference type="PANTHER" id="PTHR13255">
    <property type="entry name" value="ATAXIN-10"/>
    <property type="match status" value="1"/>
</dbReference>
<sequence length="604" mass="65112">MADFNAVAEAWADWDAAPPPATAEAERAVSLTQQFARAIAARKGDGVDASALWDWLAVRWDAWRTYDAAHAANAALRAPAARGMQALLGVARNSAAQSAHTDAVLLHWDAVGDVLAYCLLFENMTDPALLPAVRTLAQLVANAATCDSALQHTIWRLHVLGEPTAPSPDAVQRMLASSDTQTVLASAVFVLNCIDTSYEEEMIGPMCTPPEKASFARNVVQTPVGLRLIETLLSMYDAVLLADELTDAADELLEVTVAIVQRLFKCGLFGELLDRLAPADNQEPRVSAAQITLLRVLANYLDERLARLQNTHRPSGKVRMLSSVMQKSQRFTQSTEPLPALFCSLVAYAVRTMKQHVDGGGVDDFRGLIRAHMALLAVLACLHRIGLCAQEDVAHHETSGDTEFLARMRAPASGVVEACVELLHESNRFFPAQNPFQPGRTDAPGAAPATSRYPADVPATHDDDACAPRRVPASPPPTPPLPDGHVASSTAQAHPVTDSRPALYRLKCSVLQLLGTLAFEPSGAPHLADVSALQDRVRERGGLLDTLNMTQLDEHNPYIREYAIFTLRYLLAGNAASQAQVAELRPVPPENAAPTRTTGTVAMQ</sequence>
<dbReference type="PANTHER" id="PTHR13255:SF0">
    <property type="entry name" value="ATAXIN-10"/>
    <property type="match status" value="1"/>
</dbReference>
<feature type="compositionally biased region" description="Pro residues" evidence="6">
    <location>
        <begin position="473"/>
        <end position="482"/>
    </location>
</feature>
<protein>
    <recommendedName>
        <fullName evidence="5">Ataxin-10 homolog</fullName>
    </recommendedName>
</protein>
<keyword evidence="2" id="KW-0132">Cell division</keyword>
<proteinExistence type="inferred from homology"/>
<evidence type="ECO:0000256" key="1">
    <source>
        <dbReference type="ARBA" id="ARBA00008384"/>
    </source>
</evidence>
<feature type="domain" description="Ataxin-10" evidence="7">
    <location>
        <begin position="531"/>
        <end position="587"/>
    </location>
</feature>
<dbReference type="Pfam" id="PF09759">
    <property type="entry name" value="Atx10homo_assoc"/>
    <property type="match status" value="1"/>
</dbReference>
<evidence type="ECO:0000313" key="9">
    <source>
        <dbReference type="Proteomes" id="UP000818624"/>
    </source>
</evidence>
<dbReference type="Proteomes" id="UP000818624">
    <property type="component" value="Chromosome 3"/>
</dbReference>
<evidence type="ECO:0000256" key="4">
    <source>
        <dbReference type="ARBA" id="ARBA00044746"/>
    </source>
</evidence>
<evidence type="ECO:0000256" key="6">
    <source>
        <dbReference type="SAM" id="MobiDB-lite"/>
    </source>
</evidence>